<comment type="caution">
    <text evidence="1">The sequence shown here is derived from an EMBL/GenBank/DDBJ whole genome shotgun (WGS) entry which is preliminary data.</text>
</comment>
<keyword evidence="2" id="KW-1185">Reference proteome</keyword>
<reference evidence="1 2" key="1">
    <citation type="submission" date="2020-09" db="EMBL/GenBank/DDBJ databases">
        <title>De no assembly of potato wild relative species, Solanum commersonii.</title>
        <authorList>
            <person name="Cho K."/>
        </authorList>
    </citation>
    <scope>NUCLEOTIDE SEQUENCE [LARGE SCALE GENOMIC DNA]</scope>
    <source>
        <strain evidence="1">LZ3.2</strain>
        <tissue evidence="1">Leaf</tissue>
    </source>
</reference>
<sequence length="140" mass="15071">MILEEELDWAHKIISLEQSGLIHVNSTRNNAISPEIAANLSQTRHQIRTSSGEVNEVSITGESSPGPGVHPTENLNHFNGAIAGNTNFGKATRASINNGDNTIQQMTQCDKENTPEVTIPLNQQENNICISSNLQGNVAA</sequence>
<evidence type="ECO:0000313" key="1">
    <source>
        <dbReference type="EMBL" id="KAG5606133.1"/>
    </source>
</evidence>
<dbReference type="AlphaFoldDB" id="A0A9J5Z1S8"/>
<gene>
    <name evidence="1" type="ORF">H5410_027625</name>
</gene>
<protein>
    <submittedName>
        <fullName evidence="1">Uncharacterized protein</fullName>
    </submittedName>
</protein>
<name>A0A9J5Z1S8_SOLCO</name>
<dbReference type="Proteomes" id="UP000824120">
    <property type="component" value="Chromosome 5"/>
</dbReference>
<evidence type="ECO:0000313" key="2">
    <source>
        <dbReference type="Proteomes" id="UP000824120"/>
    </source>
</evidence>
<dbReference type="EMBL" id="JACXVP010000005">
    <property type="protein sequence ID" value="KAG5606133.1"/>
    <property type="molecule type" value="Genomic_DNA"/>
</dbReference>
<organism evidence="1 2">
    <name type="scientific">Solanum commersonii</name>
    <name type="common">Commerson's wild potato</name>
    <name type="synonym">Commerson's nightshade</name>
    <dbReference type="NCBI Taxonomy" id="4109"/>
    <lineage>
        <taxon>Eukaryota</taxon>
        <taxon>Viridiplantae</taxon>
        <taxon>Streptophyta</taxon>
        <taxon>Embryophyta</taxon>
        <taxon>Tracheophyta</taxon>
        <taxon>Spermatophyta</taxon>
        <taxon>Magnoliopsida</taxon>
        <taxon>eudicotyledons</taxon>
        <taxon>Gunneridae</taxon>
        <taxon>Pentapetalae</taxon>
        <taxon>asterids</taxon>
        <taxon>lamiids</taxon>
        <taxon>Solanales</taxon>
        <taxon>Solanaceae</taxon>
        <taxon>Solanoideae</taxon>
        <taxon>Solaneae</taxon>
        <taxon>Solanum</taxon>
    </lineage>
</organism>
<proteinExistence type="predicted"/>
<accession>A0A9J5Z1S8</accession>